<sequence>MYLPDGVGAHAEALATLGPHSTGVGCIYLPSLDQVDLKGLEAIITSSCRTLTAGTFTQRARDGGDATAP</sequence>
<keyword evidence="2" id="KW-1185">Reference proteome</keyword>
<dbReference type="Proteomes" id="UP000643525">
    <property type="component" value="Unassembled WGS sequence"/>
</dbReference>
<comment type="caution">
    <text evidence="1">The sequence shown here is derived from an EMBL/GenBank/DDBJ whole genome shotgun (WGS) entry which is preliminary data.</text>
</comment>
<dbReference type="EMBL" id="JADBED010000001">
    <property type="protein sequence ID" value="MBE1523715.1"/>
    <property type="molecule type" value="Genomic_DNA"/>
</dbReference>
<proteinExistence type="predicted"/>
<organism evidence="1 2">
    <name type="scientific">Nesterenkonia lutea</name>
    <dbReference type="NCBI Taxonomy" id="272919"/>
    <lineage>
        <taxon>Bacteria</taxon>
        <taxon>Bacillati</taxon>
        <taxon>Actinomycetota</taxon>
        <taxon>Actinomycetes</taxon>
        <taxon>Micrococcales</taxon>
        <taxon>Micrococcaceae</taxon>
        <taxon>Nesterenkonia</taxon>
    </lineage>
</organism>
<name>A0ABR9JCP9_9MICC</name>
<evidence type="ECO:0000313" key="1">
    <source>
        <dbReference type="EMBL" id="MBE1523715.1"/>
    </source>
</evidence>
<protein>
    <submittedName>
        <fullName evidence="1">Uncharacterized protein</fullName>
    </submittedName>
</protein>
<dbReference type="RefSeq" id="WP_225939000.1">
    <property type="nucleotide sequence ID" value="NZ_JADBED010000001.1"/>
</dbReference>
<gene>
    <name evidence="1" type="ORF">H4W27_000833</name>
</gene>
<accession>A0ABR9JCP9</accession>
<reference evidence="1 2" key="1">
    <citation type="submission" date="2020-10" db="EMBL/GenBank/DDBJ databases">
        <title>Sequencing the genomes of 1000 actinobacteria strains.</title>
        <authorList>
            <person name="Klenk H.-P."/>
        </authorList>
    </citation>
    <scope>NUCLEOTIDE SEQUENCE [LARGE SCALE GENOMIC DNA]</scope>
    <source>
        <strain evidence="1 2">DSM 15666</strain>
    </source>
</reference>
<evidence type="ECO:0000313" key="2">
    <source>
        <dbReference type="Proteomes" id="UP000643525"/>
    </source>
</evidence>